<comment type="caution">
    <text evidence="21">The sequence shown here is derived from an EMBL/GenBank/DDBJ whole genome shotgun (WGS) entry which is preliminary data.</text>
</comment>
<proteinExistence type="inferred from homology"/>
<dbReference type="Gene3D" id="1.10.600.10">
    <property type="entry name" value="Farnesyl Diphosphate Synthase"/>
    <property type="match status" value="1"/>
</dbReference>
<comment type="similarity">
    <text evidence="6">In the C-terminal section; belongs to the phytoene/squalene synthase family.</text>
</comment>
<evidence type="ECO:0000256" key="5">
    <source>
        <dbReference type="ARBA" id="ARBA00008247"/>
    </source>
</evidence>
<dbReference type="OrthoDB" id="6600518at2759"/>
<dbReference type="GO" id="GO:0016117">
    <property type="term" value="P:carotenoid biosynthetic process"/>
    <property type="evidence" value="ECO:0007669"/>
    <property type="project" value="UniProtKB-KW"/>
</dbReference>
<evidence type="ECO:0000256" key="8">
    <source>
        <dbReference type="ARBA" id="ARBA00012396"/>
    </source>
</evidence>
<dbReference type="EC" id="5.5.1.19" evidence="7"/>
<evidence type="ECO:0000256" key="2">
    <source>
        <dbReference type="ARBA" id="ARBA00004141"/>
    </source>
</evidence>
<dbReference type="Pfam" id="PF00494">
    <property type="entry name" value="SQS_PSY"/>
    <property type="match status" value="1"/>
</dbReference>
<dbReference type="GO" id="GO:0016020">
    <property type="term" value="C:membrane"/>
    <property type="evidence" value="ECO:0007669"/>
    <property type="project" value="UniProtKB-SubCell"/>
</dbReference>
<evidence type="ECO:0000256" key="9">
    <source>
        <dbReference type="ARBA" id="ARBA00018909"/>
    </source>
</evidence>
<dbReference type="AlphaFoldDB" id="A0A5J5F1N5"/>
<organism evidence="21 22">
    <name type="scientific">Sphaerosporella brunnea</name>
    <dbReference type="NCBI Taxonomy" id="1250544"/>
    <lineage>
        <taxon>Eukaryota</taxon>
        <taxon>Fungi</taxon>
        <taxon>Dikarya</taxon>
        <taxon>Ascomycota</taxon>
        <taxon>Pezizomycotina</taxon>
        <taxon>Pezizomycetes</taxon>
        <taxon>Pezizales</taxon>
        <taxon>Pyronemataceae</taxon>
        <taxon>Sphaerosporella</taxon>
    </lineage>
</organism>
<evidence type="ECO:0000256" key="14">
    <source>
        <dbReference type="ARBA" id="ARBA00023136"/>
    </source>
</evidence>
<evidence type="ECO:0000256" key="11">
    <source>
        <dbReference type="ARBA" id="ARBA00022692"/>
    </source>
</evidence>
<evidence type="ECO:0000256" key="17">
    <source>
        <dbReference type="ARBA" id="ARBA00029313"/>
    </source>
</evidence>
<dbReference type="GO" id="GO:0051996">
    <property type="term" value="F:squalene synthase [NAD(P)H] activity"/>
    <property type="evidence" value="ECO:0007669"/>
    <property type="project" value="InterPro"/>
</dbReference>
<feature type="domain" description="Lycopene cyclase" evidence="20">
    <location>
        <begin position="18"/>
        <end position="95"/>
    </location>
</feature>
<dbReference type="InParanoid" id="A0A5J5F1N5"/>
<feature type="transmembrane region" description="Helical" evidence="19">
    <location>
        <begin position="6"/>
        <end position="24"/>
    </location>
</feature>
<dbReference type="EMBL" id="VXIS01000056">
    <property type="protein sequence ID" value="KAA8909544.1"/>
    <property type="molecule type" value="Genomic_DNA"/>
</dbReference>
<comment type="catalytic activity">
    <reaction evidence="1">
        <text>2 (2E,6E,10E)-geranylgeranyl diphosphate = 15-cis-phytoene + 2 diphosphate</text>
        <dbReference type="Rhea" id="RHEA:34475"/>
        <dbReference type="ChEBI" id="CHEBI:27787"/>
        <dbReference type="ChEBI" id="CHEBI:33019"/>
        <dbReference type="ChEBI" id="CHEBI:58756"/>
        <dbReference type="EC" id="2.5.1.32"/>
    </reaction>
</comment>
<evidence type="ECO:0000256" key="18">
    <source>
        <dbReference type="ARBA" id="ARBA00029335"/>
    </source>
</evidence>
<evidence type="ECO:0000256" key="4">
    <source>
        <dbReference type="ARBA" id="ARBA00005172"/>
    </source>
</evidence>
<name>A0A5J5F1N5_9PEZI</name>
<evidence type="ECO:0000256" key="10">
    <source>
        <dbReference type="ARBA" id="ARBA00022679"/>
    </source>
</evidence>
<dbReference type="Proteomes" id="UP000326924">
    <property type="component" value="Unassembled WGS sequence"/>
</dbReference>
<accession>A0A5J5F1N5</accession>
<evidence type="ECO:0000256" key="12">
    <source>
        <dbReference type="ARBA" id="ARBA00022746"/>
    </source>
</evidence>
<keyword evidence="12" id="KW-0125">Carotenoid biosynthesis</keyword>
<keyword evidence="13 19" id="KW-1133">Transmembrane helix</keyword>
<dbReference type="SFLD" id="SFLDG01212">
    <property type="entry name" value="Phytoene_synthase_like"/>
    <property type="match status" value="1"/>
</dbReference>
<reference evidence="21 22" key="1">
    <citation type="submission" date="2019-09" db="EMBL/GenBank/DDBJ databases">
        <title>Draft genome of the ectomycorrhizal ascomycete Sphaerosporella brunnea.</title>
        <authorList>
            <consortium name="DOE Joint Genome Institute"/>
            <person name="Benucci G.M."/>
            <person name="Marozzi G."/>
            <person name="Antonielli L."/>
            <person name="Sanchez S."/>
            <person name="Marco P."/>
            <person name="Wang X."/>
            <person name="Falini L.B."/>
            <person name="Barry K."/>
            <person name="Haridas S."/>
            <person name="Lipzen A."/>
            <person name="Labutti K."/>
            <person name="Grigoriev I.V."/>
            <person name="Murat C."/>
            <person name="Martin F."/>
            <person name="Albertini E."/>
            <person name="Donnini D."/>
            <person name="Bonito G."/>
        </authorList>
    </citation>
    <scope>NUCLEOTIDE SEQUENCE [LARGE SCALE GENOMIC DNA]</scope>
    <source>
        <strain evidence="21 22">Sb_GMNB300</strain>
    </source>
</reference>
<dbReference type="GO" id="GO:0045436">
    <property type="term" value="F:lycopene beta cyclase activity"/>
    <property type="evidence" value="ECO:0007669"/>
    <property type="project" value="UniProtKB-ARBA"/>
</dbReference>
<dbReference type="InterPro" id="IPR008949">
    <property type="entry name" value="Isoprenoid_synthase_dom_sf"/>
</dbReference>
<evidence type="ECO:0000256" key="6">
    <source>
        <dbReference type="ARBA" id="ARBA00008406"/>
    </source>
</evidence>
<sequence length="570" mass="64124">MGTDYLLVHVKYTVPPAVLLSILYRPLQTRLDTCKILFLLAIAVLSTIPWDSYLIANNVWTYPPGAVIGLTLFRIPIEELFFFFVQTYITTLIYLLVNKATVHAAYLTEINDSAKAQVTKLRVAEAAGAVLLAGLLFEAADMVRSGGEGTYMGLLGVWAGPFLLGLWVLAYRHILSLPLPNTLVPALLPTVYFWVVDTLALRRGTWAITPGTKLNYQPWPHMEIEEVVFFLTTNVLITFGLVCFDYAVALTTAFPSLFPESQPPLHKQLLFGISALFTCKFPRDAYHSLPECIAILRAKSRSFYLASGVFEGRLRLDLISLYSFCRAADDLIDDSPTPAQSLERLRLLLEIIYTPSRADTKEGFVRSMFPAWAHTPLLALPSQHIPRKLLDELLDGFEMDMGFSSVGNWPIATYSDLERYAHYVAGTVGEMFTHLVLAHSFSSVSSPSHILADAEKMGRALQYVNISRDIRKDAAMHRVYVPAAWLKEARFTPEDVVRRPEVGERFRGRLLEKAEVLYRESRAAIEQLPVEARGGARVAVEAYMDIGRRLGMRRQSKLERAARAWSVMRR</sequence>
<evidence type="ECO:0000256" key="3">
    <source>
        <dbReference type="ARBA" id="ARBA00005089"/>
    </source>
</evidence>
<keyword evidence="11 19" id="KW-0812">Transmembrane</keyword>
<keyword evidence="14 19" id="KW-0472">Membrane</keyword>
<feature type="transmembrane region" description="Helical" evidence="19">
    <location>
        <begin position="177"/>
        <end position="195"/>
    </location>
</feature>
<evidence type="ECO:0000256" key="13">
    <source>
        <dbReference type="ARBA" id="ARBA00022989"/>
    </source>
</evidence>
<dbReference type="GO" id="GO:0004311">
    <property type="term" value="F:geranylgeranyl diphosphate synthase activity"/>
    <property type="evidence" value="ECO:0007669"/>
    <property type="project" value="InterPro"/>
</dbReference>
<keyword evidence="10" id="KW-0808">Transferase</keyword>
<comment type="subcellular location">
    <subcellularLocation>
        <location evidence="2">Membrane</location>
        <topology evidence="2">Multi-pass membrane protein</topology>
    </subcellularLocation>
</comment>
<dbReference type="InterPro" id="IPR033904">
    <property type="entry name" value="Trans_IPPS_HH"/>
</dbReference>
<dbReference type="InterPro" id="IPR019845">
    <property type="entry name" value="Squalene/phytoene_synthase_CS"/>
</dbReference>
<dbReference type="NCBIfam" id="TIGR03462">
    <property type="entry name" value="CarR_dom_SF"/>
    <property type="match status" value="2"/>
</dbReference>
<comment type="catalytic activity">
    <reaction evidence="18">
        <text>all-trans-lycopene = gamma-carotene</text>
        <dbReference type="Rhea" id="RHEA:32219"/>
        <dbReference type="ChEBI" id="CHEBI:15948"/>
        <dbReference type="ChEBI" id="CHEBI:27740"/>
        <dbReference type="EC" id="5.5.1.19"/>
    </reaction>
</comment>
<dbReference type="GO" id="GO:0016872">
    <property type="term" value="F:intramolecular lyase activity"/>
    <property type="evidence" value="ECO:0007669"/>
    <property type="project" value="InterPro"/>
</dbReference>
<dbReference type="Pfam" id="PF18916">
    <property type="entry name" value="Lycopene_cyc"/>
    <property type="match status" value="1"/>
</dbReference>
<evidence type="ECO:0000256" key="15">
    <source>
        <dbReference type="ARBA" id="ARBA00023235"/>
    </source>
</evidence>
<dbReference type="InterPro" id="IPR017825">
    <property type="entry name" value="Lycopene_cyclase_dom"/>
</dbReference>
<evidence type="ECO:0000256" key="19">
    <source>
        <dbReference type="SAM" id="Phobius"/>
    </source>
</evidence>
<keyword evidence="15" id="KW-0413">Isomerase</keyword>
<evidence type="ECO:0000256" key="7">
    <source>
        <dbReference type="ARBA" id="ARBA00012242"/>
    </source>
</evidence>
<comment type="catalytic activity">
    <reaction evidence="17">
        <text>gamma-carotene = all-trans-beta-carotene</text>
        <dbReference type="Rhea" id="RHEA:32239"/>
        <dbReference type="ChEBI" id="CHEBI:17579"/>
        <dbReference type="ChEBI" id="CHEBI:27740"/>
        <dbReference type="EC" id="5.5.1.19"/>
    </reaction>
</comment>
<dbReference type="CDD" id="cd00683">
    <property type="entry name" value="Trans_IPPS_HH"/>
    <property type="match status" value="1"/>
</dbReference>
<comment type="pathway">
    <text evidence="3">Carotenoid biosynthesis; beta-carotene biosynthesis.</text>
</comment>
<dbReference type="PROSITE" id="PS01045">
    <property type="entry name" value="SQUALEN_PHYTOEN_SYN_2"/>
    <property type="match status" value="1"/>
</dbReference>
<keyword evidence="22" id="KW-1185">Reference proteome</keyword>
<dbReference type="InterPro" id="IPR002060">
    <property type="entry name" value="Squ/phyt_synthse"/>
</dbReference>
<dbReference type="PANTHER" id="PTHR31480">
    <property type="entry name" value="BIFUNCTIONAL LYCOPENE CYCLASE/PHYTOENE SYNTHASE"/>
    <property type="match status" value="1"/>
</dbReference>
<evidence type="ECO:0000259" key="20">
    <source>
        <dbReference type="Pfam" id="PF18916"/>
    </source>
</evidence>
<dbReference type="InterPro" id="IPR044843">
    <property type="entry name" value="Trans_IPPS_bact-type"/>
</dbReference>
<protein>
    <recommendedName>
        <fullName evidence="9">Bifunctional lycopene cyclase/phytoene synthase</fullName>
        <ecNumber evidence="8">2.5.1.32</ecNumber>
        <ecNumber evidence="7">5.5.1.19</ecNumber>
    </recommendedName>
</protein>
<comment type="similarity">
    <text evidence="5">In the N-terminal section; belongs to the lycopene beta-cyclase family.</text>
</comment>
<feature type="transmembrane region" description="Helical" evidence="19">
    <location>
        <begin position="36"/>
        <end position="60"/>
    </location>
</feature>
<dbReference type="SFLD" id="SFLDS00005">
    <property type="entry name" value="Isoprenoid_Synthase_Type_I"/>
    <property type="match status" value="1"/>
</dbReference>
<feature type="transmembrane region" description="Helical" evidence="19">
    <location>
        <begin position="227"/>
        <end position="248"/>
    </location>
</feature>
<dbReference type="UniPathway" id="UPA00802"/>
<keyword evidence="16" id="KW-0511">Multifunctional enzyme</keyword>
<evidence type="ECO:0000313" key="21">
    <source>
        <dbReference type="EMBL" id="KAA8909544.1"/>
    </source>
</evidence>
<comment type="pathway">
    <text evidence="4">Carotenoid biosynthesis; phytoene biosynthesis; all-trans-phytoene from geranylgeranyl diphosphate: step 1/1.</text>
</comment>
<evidence type="ECO:0000256" key="16">
    <source>
        <dbReference type="ARBA" id="ARBA00023268"/>
    </source>
</evidence>
<dbReference type="SFLD" id="SFLDG01018">
    <property type="entry name" value="Squalene/Phytoene_Synthase_Lik"/>
    <property type="match status" value="1"/>
</dbReference>
<evidence type="ECO:0000256" key="1">
    <source>
        <dbReference type="ARBA" id="ARBA00001805"/>
    </source>
</evidence>
<feature type="transmembrane region" description="Helical" evidence="19">
    <location>
        <begin position="149"/>
        <end position="170"/>
    </location>
</feature>
<dbReference type="SUPFAM" id="SSF48576">
    <property type="entry name" value="Terpenoid synthases"/>
    <property type="match status" value="1"/>
</dbReference>
<gene>
    <name evidence="21" type="ORF">FN846DRAFT_898260</name>
</gene>
<dbReference type="UniPathway" id="UPA00799">
    <property type="reaction ID" value="UER00773"/>
</dbReference>
<evidence type="ECO:0000313" key="22">
    <source>
        <dbReference type="Proteomes" id="UP000326924"/>
    </source>
</evidence>
<feature type="transmembrane region" description="Helical" evidence="19">
    <location>
        <begin position="80"/>
        <end position="97"/>
    </location>
</feature>
<dbReference type="EC" id="2.5.1.32" evidence="8"/>